<dbReference type="EMBL" id="JMIW01000005">
    <property type="protein sequence ID" value="KEO89516.1"/>
    <property type="molecule type" value="Genomic_DNA"/>
</dbReference>
<evidence type="ECO:0000256" key="1">
    <source>
        <dbReference type="SAM" id="MobiDB-lite"/>
    </source>
</evidence>
<keyword evidence="3" id="KW-1185">Reference proteome</keyword>
<protein>
    <submittedName>
        <fullName evidence="2">Uncharacterized protein</fullName>
    </submittedName>
</protein>
<proteinExistence type="predicted"/>
<dbReference type="Proteomes" id="UP000027647">
    <property type="component" value="Unassembled WGS sequence"/>
</dbReference>
<evidence type="ECO:0000313" key="2">
    <source>
        <dbReference type="EMBL" id="KEO89516.1"/>
    </source>
</evidence>
<organism evidence="2 3">
    <name type="scientific">Erythrobacter longus</name>
    <dbReference type="NCBI Taxonomy" id="1044"/>
    <lineage>
        <taxon>Bacteria</taxon>
        <taxon>Pseudomonadati</taxon>
        <taxon>Pseudomonadota</taxon>
        <taxon>Alphaproteobacteria</taxon>
        <taxon>Sphingomonadales</taxon>
        <taxon>Erythrobacteraceae</taxon>
        <taxon>Erythrobacter/Porphyrobacter group</taxon>
        <taxon>Erythrobacter</taxon>
    </lineage>
</organism>
<dbReference type="AlphaFoldDB" id="A0A074M4D8"/>
<feature type="region of interest" description="Disordered" evidence="1">
    <location>
        <begin position="1"/>
        <end position="33"/>
    </location>
</feature>
<accession>A0A074M4D8</accession>
<sequence length="149" mass="16850">MFEKAAPPVIPSAHSATTQEVTNRDQFTDRSSDLSVPVEVAPLRTIEWSELTARLSAARDLRHLLREDMDRKLDTDKLGFATAAAQFFRAIEEDERCVNPNALEARKARAVSHESIESKGPDEDRFAEEICSDKSHRARLLQSNTREKE</sequence>
<feature type="compositionally biased region" description="Basic and acidic residues" evidence="1">
    <location>
        <begin position="22"/>
        <end position="32"/>
    </location>
</feature>
<evidence type="ECO:0000313" key="3">
    <source>
        <dbReference type="Proteomes" id="UP000027647"/>
    </source>
</evidence>
<feature type="region of interest" description="Disordered" evidence="1">
    <location>
        <begin position="106"/>
        <end position="126"/>
    </location>
</feature>
<gene>
    <name evidence="2" type="ORF">EH31_12795</name>
</gene>
<dbReference type="STRING" id="1044.EH31_12795"/>
<comment type="caution">
    <text evidence="2">The sequence shown here is derived from an EMBL/GenBank/DDBJ whole genome shotgun (WGS) entry which is preliminary data.</text>
</comment>
<dbReference type="eggNOG" id="ENOG5030V9N">
    <property type="taxonomic scope" value="Bacteria"/>
</dbReference>
<dbReference type="OrthoDB" id="7428725at2"/>
<reference evidence="2 3" key="1">
    <citation type="submission" date="2014-04" db="EMBL/GenBank/DDBJ databases">
        <title>A comprehensive comparison of genomes of Erythrobacter spp. strains.</title>
        <authorList>
            <person name="Zheng Q."/>
        </authorList>
    </citation>
    <scope>NUCLEOTIDE SEQUENCE [LARGE SCALE GENOMIC DNA]</scope>
    <source>
        <strain evidence="2 3">DSM 6997</strain>
    </source>
</reference>
<name>A0A074M4D8_ERYLO</name>